<evidence type="ECO:0000313" key="3">
    <source>
        <dbReference type="Proteomes" id="UP000789508"/>
    </source>
</evidence>
<reference evidence="2" key="1">
    <citation type="submission" date="2021-06" db="EMBL/GenBank/DDBJ databases">
        <authorList>
            <person name="Kallberg Y."/>
            <person name="Tangrot J."/>
            <person name="Rosling A."/>
        </authorList>
    </citation>
    <scope>NUCLEOTIDE SEQUENCE</scope>
    <source>
        <strain evidence="2">FL130A</strain>
    </source>
</reference>
<keyword evidence="1" id="KW-0472">Membrane</keyword>
<dbReference type="EMBL" id="CAJVPS010037709">
    <property type="protein sequence ID" value="CAG8745741.1"/>
    <property type="molecule type" value="Genomic_DNA"/>
</dbReference>
<proteinExistence type="predicted"/>
<dbReference type="Proteomes" id="UP000789508">
    <property type="component" value="Unassembled WGS sequence"/>
</dbReference>
<sequence length="70" mass="8461">RYHPIFANKLSIPRHLHLTLHNHRHEKDVYMIFLLLYIIAFILYCNLQAIENNNNNDEKVNNINVTLNEY</sequence>
<keyword evidence="1" id="KW-0812">Transmembrane</keyword>
<feature type="transmembrane region" description="Helical" evidence="1">
    <location>
        <begin position="29"/>
        <end position="47"/>
    </location>
</feature>
<organism evidence="2 3">
    <name type="scientific">Ambispora leptoticha</name>
    <dbReference type="NCBI Taxonomy" id="144679"/>
    <lineage>
        <taxon>Eukaryota</taxon>
        <taxon>Fungi</taxon>
        <taxon>Fungi incertae sedis</taxon>
        <taxon>Mucoromycota</taxon>
        <taxon>Glomeromycotina</taxon>
        <taxon>Glomeromycetes</taxon>
        <taxon>Archaeosporales</taxon>
        <taxon>Ambisporaceae</taxon>
        <taxon>Ambispora</taxon>
    </lineage>
</organism>
<keyword evidence="3" id="KW-1185">Reference proteome</keyword>
<keyword evidence="1" id="KW-1133">Transmembrane helix</keyword>
<name>A0A9N9IRQ3_9GLOM</name>
<protein>
    <submittedName>
        <fullName evidence="2">8948_t:CDS:1</fullName>
    </submittedName>
</protein>
<accession>A0A9N9IRQ3</accession>
<evidence type="ECO:0000256" key="1">
    <source>
        <dbReference type="SAM" id="Phobius"/>
    </source>
</evidence>
<comment type="caution">
    <text evidence="2">The sequence shown here is derived from an EMBL/GenBank/DDBJ whole genome shotgun (WGS) entry which is preliminary data.</text>
</comment>
<gene>
    <name evidence="2" type="ORF">ALEPTO_LOCUS13120</name>
</gene>
<dbReference type="AlphaFoldDB" id="A0A9N9IRQ3"/>
<feature type="non-terminal residue" evidence="2">
    <location>
        <position position="1"/>
    </location>
</feature>
<evidence type="ECO:0000313" key="2">
    <source>
        <dbReference type="EMBL" id="CAG8745741.1"/>
    </source>
</evidence>